<dbReference type="GO" id="GO:0016887">
    <property type="term" value="F:ATP hydrolysis activity"/>
    <property type="evidence" value="ECO:0007669"/>
    <property type="project" value="InterPro"/>
</dbReference>
<evidence type="ECO:0000256" key="1">
    <source>
        <dbReference type="ARBA" id="ARBA00022448"/>
    </source>
</evidence>
<reference evidence="5 6" key="2">
    <citation type="journal article" date="2010" name="Stand. Genomic Sci.">
        <title>Complete genome sequence of Syntrophothermus lipocalidus type strain (TGB-C1).</title>
        <authorList>
            <person name="Djao O.D."/>
            <person name="Zhang X."/>
            <person name="Lucas S."/>
            <person name="Lapidus A."/>
            <person name="Del Rio T.G."/>
            <person name="Nolan M."/>
            <person name="Tice H."/>
            <person name="Cheng J.F."/>
            <person name="Han C."/>
            <person name="Tapia R."/>
            <person name="Goodwin L."/>
            <person name="Pitluck S."/>
            <person name="Liolios K."/>
            <person name="Ivanova N."/>
            <person name="Mavromatis K."/>
            <person name="Mikhailova N."/>
            <person name="Ovchinnikova G."/>
            <person name="Pati A."/>
            <person name="Brambilla E."/>
            <person name="Chen A."/>
            <person name="Palaniappan K."/>
            <person name="Land M."/>
            <person name="Hauser L."/>
            <person name="Chang Y.J."/>
            <person name="Jeffries C.D."/>
            <person name="Rohde M."/>
            <person name="Sikorski J."/>
            <person name="Spring S."/>
            <person name="Goker M."/>
            <person name="Detter J.C."/>
            <person name="Woyke T."/>
            <person name="Bristow J."/>
            <person name="Eisen J.A."/>
            <person name="Markowitz V."/>
            <person name="Hugenholtz P."/>
            <person name="Kyrpides N.C."/>
            <person name="Klenk H.P."/>
        </authorList>
    </citation>
    <scope>NUCLEOTIDE SEQUENCE [LARGE SCALE GENOMIC DNA]</scope>
    <source>
        <strain evidence="6">DSM 12680 / TGB-C1</strain>
    </source>
</reference>
<dbReference type="GO" id="GO:0016020">
    <property type="term" value="C:membrane"/>
    <property type="evidence" value="ECO:0007669"/>
    <property type="project" value="InterPro"/>
</dbReference>
<evidence type="ECO:0000259" key="4">
    <source>
        <dbReference type="PROSITE" id="PS50893"/>
    </source>
</evidence>
<dbReference type="HOGENOM" id="CLU_000604_1_22_9"/>
<sequence>MKLFELAGITKRFGSRTVLDISELTLYPDRIYAILGPNGAGKTTLLRVLNLLLPPDSGKIRFMEVDVDHSERTRLALSREMCMVFQRPYMFRTNVFENVAYGLRLRNIAGRELRDKVTEALRFVGMLDFARRPAHKLSSGEAQRVALARALALRPRVLLLDEPTANLDPASVQALENIIKGCREEYRATVIMVTHNLFQAKRLAHEVVLLHEGRIIEHQDTVGFFNSPKDIKTVQFLNGTMVY</sequence>
<dbReference type="SMART" id="SM00382">
    <property type="entry name" value="AAA"/>
    <property type="match status" value="1"/>
</dbReference>
<keyword evidence="1" id="KW-0813">Transport</keyword>
<reference evidence="6" key="1">
    <citation type="journal article" date="2010" name="Stand. Genomic Sci.">
        <title>Complete genome sequence of Syntrophothermus lipocalidus type strain (TGB-C1T).</title>
        <authorList>
            <consortium name="US DOE Joint Genome Institute (JGI-PGF)"/>
            <person name="Djao O."/>
            <person name="Zhang X."/>
            <person name="Lucas S."/>
            <person name="Lapidus A."/>
            <person name="Glavina Del Rio T."/>
            <person name="Nolan M."/>
            <person name="Tice H."/>
            <person name="Cheng J."/>
            <person name="Han C."/>
            <person name="Tapia R."/>
            <person name="Goodwin L."/>
            <person name="Pitluck S."/>
            <person name="Liolios K."/>
            <person name="Ivanova N."/>
            <person name="Mavromatis K."/>
            <person name="Mikhailova N."/>
            <person name="Ovchinnikova G."/>
            <person name="Pati A."/>
            <person name="Brambilla E."/>
            <person name="Chen A."/>
            <person name="Palaniappan K."/>
            <person name="Land M."/>
            <person name="Hauser L."/>
            <person name="Chang Y."/>
            <person name="Jeffries C."/>
            <person name="Rohde M."/>
            <person name="Sikorski J."/>
            <person name="Spring S."/>
            <person name="Goker M."/>
            <person name="Detter J."/>
            <person name="Woyke T."/>
            <person name="Bristow J."/>
            <person name="Eisen J."/>
            <person name="Markowitz V."/>
            <person name="Hugenholtz P."/>
            <person name="Kyrpides N."/>
            <person name="Klenk H."/>
        </authorList>
    </citation>
    <scope>NUCLEOTIDE SEQUENCE [LARGE SCALE GENOMIC DNA]</scope>
    <source>
        <strain evidence="6">DSM 12680 / TGB-C1</strain>
    </source>
</reference>
<dbReference type="InterPro" id="IPR017871">
    <property type="entry name" value="ABC_transporter-like_CS"/>
</dbReference>
<evidence type="ECO:0000256" key="2">
    <source>
        <dbReference type="ARBA" id="ARBA00022741"/>
    </source>
</evidence>
<dbReference type="Gene3D" id="3.40.50.300">
    <property type="entry name" value="P-loop containing nucleotide triphosphate hydrolases"/>
    <property type="match status" value="1"/>
</dbReference>
<evidence type="ECO:0000313" key="5">
    <source>
        <dbReference type="EMBL" id="ADI02515.1"/>
    </source>
</evidence>
<dbReference type="PANTHER" id="PTHR43423:SF1">
    <property type="entry name" value="ABC TRANSPORTER I FAMILY MEMBER 17"/>
    <property type="match status" value="1"/>
</dbReference>
<dbReference type="eggNOG" id="COG1117">
    <property type="taxonomic scope" value="Bacteria"/>
</dbReference>
<keyword evidence="2" id="KW-0547">Nucleotide-binding</keyword>
<dbReference type="PROSITE" id="PS50893">
    <property type="entry name" value="ABC_TRANSPORTER_2"/>
    <property type="match status" value="1"/>
</dbReference>
<dbReference type="Pfam" id="PF00005">
    <property type="entry name" value="ABC_tran"/>
    <property type="match status" value="1"/>
</dbReference>
<proteinExistence type="predicted"/>
<dbReference type="GO" id="GO:0005524">
    <property type="term" value="F:ATP binding"/>
    <property type="evidence" value="ECO:0007669"/>
    <property type="project" value="UniProtKB-KW"/>
</dbReference>
<dbReference type="GO" id="GO:0035435">
    <property type="term" value="P:phosphate ion transmembrane transport"/>
    <property type="evidence" value="ECO:0007669"/>
    <property type="project" value="InterPro"/>
</dbReference>
<feature type="domain" description="ABC transporter" evidence="4">
    <location>
        <begin position="4"/>
        <end position="237"/>
    </location>
</feature>
<organism evidence="5 6">
    <name type="scientific">Syntrophothermus lipocalidus (strain DSM 12680 / TGB-C1)</name>
    <dbReference type="NCBI Taxonomy" id="643648"/>
    <lineage>
        <taxon>Bacteria</taxon>
        <taxon>Bacillati</taxon>
        <taxon>Bacillota</taxon>
        <taxon>Clostridia</taxon>
        <taxon>Eubacteriales</taxon>
        <taxon>Syntrophomonadaceae</taxon>
        <taxon>Syntrophothermus</taxon>
    </lineage>
</organism>
<evidence type="ECO:0000256" key="3">
    <source>
        <dbReference type="ARBA" id="ARBA00022840"/>
    </source>
</evidence>
<accession>D7CP80</accession>
<dbReference type="InterPro" id="IPR003593">
    <property type="entry name" value="AAA+_ATPase"/>
</dbReference>
<keyword evidence="6" id="KW-1185">Reference proteome</keyword>
<gene>
    <name evidence="5" type="ordered locus">Slip_1759</name>
</gene>
<dbReference type="STRING" id="643648.Slip_1759"/>
<dbReference type="SUPFAM" id="SSF52540">
    <property type="entry name" value="P-loop containing nucleoside triphosphate hydrolases"/>
    <property type="match status" value="1"/>
</dbReference>
<evidence type="ECO:0000313" key="6">
    <source>
        <dbReference type="Proteomes" id="UP000000378"/>
    </source>
</evidence>
<dbReference type="AlphaFoldDB" id="D7CP80"/>
<protein>
    <submittedName>
        <fullName evidence="5">ABC transporter related protein</fullName>
    </submittedName>
</protein>
<dbReference type="KEGG" id="slp:Slip_1759"/>
<dbReference type="InterPro" id="IPR027417">
    <property type="entry name" value="P-loop_NTPase"/>
</dbReference>
<dbReference type="OrthoDB" id="9804199at2"/>
<name>D7CP80_SYNLT</name>
<dbReference type="EMBL" id="CP002048">
    <property type="protein sequence ID" value="ADI02515.1"/>
    <property type="molecule type" value="Genomic_DNA"/>
</dbReference>
<keyword evidence="3" id="KW-0067">ATP-binding</keyword>
<dbReference type="GO" id="GO:0005315">
    <property type="term" value="F:phosphate transmembrane transporter activity"/>
    <property type="evidence" value="ECO:0007669"/>
    <property type="project" value="InterPro"/>
</dbReference>
<dbReference type="PANTHER" id="PTHR43423">
    <property type="entry name" value="ABC TRANSPORTER I FAMILY MEMBER 17"/>
    <property type="match status" value="1"/>
</dbReference>
<dbReference type="CDD" id="cd03260">
    <property type="entry name" value="ABC_PstB_phosphate_transporter"/>
    <property type="match status" value="1"/>
</dbReference>
<dbReference type="Proteomes" id="UP000000378">
    <property type="component" value="Chromosome"/>
</dbReference>
<dbReference type="InterPro" id="IPR005670">
    <property type="entry name" value="PstB-like"/>
</dbReference>
<dbReference type="InterPro" id="IPR003439">
    <property type="entry name" value="ABC_transporter-like_ATP-bd"/>
</dbReference>
<dbReference type="RefSeq" id="WP_013175917.1">
    <property type="nucleotide sequence ID" value="NC_014220.1"/>
</dbReference>
<dbReference type="PROSITE" id="PS00211">
    <property type="entry name" value="ABC_TRANSPORTER_1"/>
    <property type="match status" value="1"/>
</dbReference>